<dbReference type="InParanoid" id="A0A2J6TPL3"/>
<proteinExistence type="predicted"/>
<dbReference type="EMBL" id="KZ613747">
    <property type="protein sequence ID" value="PMD64961.1"/>
    <property type="molecule type" value="Genomic_DNA"/>
</dbReference>
<evidence type="ECO:0000313" key="2">
    <source>
        <dbReference type="Proteomes" id="UP000235371"/>
    </source>
</evidence>
<organism evidence="1 2">
    <name type="scientific">Hyaloscypha bicolor E</name>
    <dbReference type="NCBI Taxonomy" id="1095630"/>
    <lineage>
        <taxon>Eukaryota</taxon>
        <taxon>Fungi</taxon>
        <taxon>Dikarya</taxon>
        <taxon>Ascomycota</taxon>
        <taxon>Pezizomycotina</taxon>
        <taxon>Leotiomycetes</taxon>
        <taxon>Helotiales</taxon>
        <taxon>Hyaloscyphaceae</taxon>
        <taxon>Hyaloscypha</taxon>
        <taxon>Hyaloscypha bicolor</taxon>
    </lineage>
</organism>
<protein>
    <submittedName>
        <fullName evidence="1">Uncharacterized protein</fullName>
    </submittedName>
</protein>
<dbReference type="Proteomes" id="UP000235371">
    <property type="component" value="Unassembled WGS sequence"/>
</dbReference>
<name>A0A2J6TPL3_9HELO</name>
<sequence length="172" mass="18778">MSSPTSSSSTHKEEIAALTTVKKFLSGIKARNPAQMHACIHPSGGHALLIRPSPSRSSRSSPVGKQHLSLTLAEVVNRIPFDSAASLEENIALAEWEEGEDGERFEGRKSEARVDGDLAAVWTPYEFLRDGVLSHVGTNVFSLVKLCGGKRKGEWVIGWISDTWRVPDEEVV</sequence>
<dbReference type="AlphaFoldDB" id="A0A2J6TPL3"/>
<dbReference type="Gene3D" id="3.10.450.50">
    <property type="match status" value="1"/>
</dbReference>
<reference evidence="1 2" key="1">
    <citation type="submission" date="2016-04" db="EMBL/GenBank/DDBJ databases">
        <title>A degradative enzymes factory behind the ericoid mycorrhizal symbiosis.</title>
        <authorList>
            <consortium name="DOE Joint Genome Institute"/>
            <person name="Martino E."/>
            <person name="Morin E."/>
            <person name="Grelet G."/>
            <person name="Kuo A."/>
            <person name="Kohler A."/>
            <person name="Daghino S."/>
            <person name="Barry K."/>
            <person name="Choi C."/>
            <person name="Cichocki N."/>
            <person name="Clum A."/>
            <person name="Copeland A."/>
            <person name="Hainaut M."/>
            <person name="Haridas S."/>
            <person name="Labutti K."/>
            <person name="Lindquist E."/>
            <person name="Lipzen A."/>
            <person name="Khouja H.-R."/>
            <person name="Murat C."/>
            <person name="Ohm R."/>
            <person name="Olson A."/>
            <person name="Spatafora J."/>
            <person name="Veneault-Fourrey C."/>
            <person name="Henrissat B."/>
            <person name="Grigoriev I."/>
            <person name="Martin F."/>
            <person name="Perotto S."/>
        </authorList>
    </citation>
    <scope>NUCLEOTIDE SEQUENCE [LARGE SCALE GENOMIC DNA]</scope>
    <source>
        <strain evidence="1 2">E</strain>
    </source>
</reference>
<evidence type="ECO:0000313" key="1">
    <source>
        <dbReference type="EMBL" id="PMD64961.1"/>
    </source>
</evidence>
<keyword evidence="2" id="KW-1185">Reference proteome</keyword>
<gene>
    <name evidence="1" type="ORF">K444DRAFT_608640</name>
</gene>
<dbReference type="RefSeq" id="XP_024741865.1">
    <property type="nucleotide sequence ID" value="XM_024879429.1"/>
</dbReference>
<dbReference type="GeneID" id="36587506"/>
<dbReference type="OrthoDB" id="2896390at2759"/>
<accession>A0A2J6TPL3</accession>